<evidence type="ECO:0000313" key="9">
    <source>
        <dbReference type="Proteomes" id="UP000007110"/>
    </source>
</evidence>
<evidence type="ECO:0000256" key="2">
    <source>
        <dbReference type="ARBA" id="ARBA00022801"/>
    </source>
</evidence>
<accession>A0A7M7N8D5</accession>
<comment type="similarity">
    <text evidence="6">Belongs to the 2H phosphoesterase superfamily. USB1 family.</text>
</comment>
<protein>
    <recommendedName>
        <fullName evidence="6">U6 snRNA phosphodiesterase</fullName>
        <ecNumber evidence="6">3.1.4.-</ecNumber>
    </recommendedName>
</protein>
<dbReference type="Pfam" id="PF09749">
    <property type="entry name" value="HVSL"/>
    <property type="match status" value="1"/>
</dbReference>
<evidence type="ECO:0000256" key="5">
    <source>
        <dbReference type="ARBA" id="ARBA00029300"/>
    </source>
</evidence>
<keyword evidence="1 6" id="KW-0540">Nuclease</keyword>
<dbReference type="GeneID" id="755250"/>
<dbReference type="OrthoDB" id="49151at2759"/>
<feature type="active site" description="Proton donor/acceptor" evidence="6">
    <location>
        <position position="214"/>
    </location>
</feature>
<evidence type="ECO:0000256" key="6">
    <source>
        <dbReference type="HAMAP-Rule" id="MF_03040"/>
    </source>
</evidence>
<proteinExistence type="inferred from homology"/>
<feature type="compositionally biased region" description="Basic and acidic residues" evidence="7">
    <location>
        <begin position="25"/>
        <end position="37"/>
    </location>
</feature>
<dbReference type="PANTHER" id="PTHR13522">
    <property type="entry name" value="U6 SNRNA PHOSPHODIESTERASE 1"/>
    <property type="match status" value="1"/>
</dbReference>
<comment type="catalytic activity">
    <reaction evidence="5">
        <text>a 3'-end uridylyl-uridine-RNA = a 3'-end 2',3'-cyclophospho-uridine-RNA + uridine</text>
        <dbReference type="Rhea" id="RHEA:46052"/>
        <dbReference type="Rhea" id="RHEA-COMP:17384"/>
        <dbReference type="Rhea" id="RHEA-COMP:17385"/>
        <dbReference type="ChEBI" id="CHEBI:16704"/>
        <dbReference type="ChEBI" id="CHEBI:85643"/>
        <dbReference type="ChEBI" id="CHEBI:85644"/>
    </reaction>
    <physiologicalReaction direction="left-to-right" evidence="5">
        <dbReference type="Rhea" id="RHEA:46053"/>
    </physiologicalReaction>
</comment>
<dbReference type="GO" id="GO:0034477">
    <property type="term" value="P:U6 snRNA 3'-end processing"/>
    <property type="evidence" value="ECO:0000318"/>
    <property type="project" value="GO_Central"/>
</dbReference>
<dbReference type="GO" id="GO:1990838">
    <property type="term" value="F:poly(U)-specific exoribonuclease activity, producing 3' uridine cyclic phosphate ends"/>
    <property type="evidence" value="ECO:0007669"/>
    <property type="project" value="UniProtKB-UniRule"/>
</dbReference>
<feature type="active site" description="Proton donor/acceptor" evidence="6">
    <location>
        <position position="126"/>
    </location>
</feature>
<dbReference type="InParanoid" id="A0A7M7N8D5"/>
<comment type="subcellular location">
    <subcellularLocation>
        <location evidence="6">Nucleus</location>
    </subcellularLocation>
</comment>
<evidence type="ECO:0000256" key="1">
    <source>
        <dbReference type="ARBA" id="ARBA00022722"/>
    </source>
</evidence>
<dbReference type="GO" id="GO:0000175">
    <property type="term" value="F:3'-5'-RNA exonuclease activity"/>
    <property type="evidence" value="ECO:0000318"/>
    <property type="project" value="GO_Central"/>
</dbReference>
<dbReference type="FunCoup" id="A0A7M7N8D5">
    <property type="interactions" value="511"/>
</dbReference>
<comment type="function">
    <text evidence="6">Phosphodiesterase responsible for the U6 snRNA 3' end processing. Acts as an exoribonuclease (RNase) responsible for trimming the poly(U) tract of the last nucleotides in the pre-U6 snRNA molecule, leading to the formation of mature U6 snRNA.</text>
</comment>
<dbReference type="AlphaFoldDB" id="A0A7M7N8D5"/>
<evidence type="ECO:0000313" key="8">
    <source>
        <dbReference type="EnsemblMetazoa" id="XP_030832046"/>
    </source>
</evidence>
<dbReference type="OMA" id="KTVVLQY"/>
<dbReference type="EC" id="3.1.4.-" evidence="6"/>
<dbReference type="GO" id="GO:0016829">
    <property type="term" value="F:lyase activity"/>
    <property type="evidence" value="ECO:0007669"/>
    <property type="project" value="UniProtKB-KW"/>
</dbReference>
<feature type="compositionally biased region" description="Polar residues" evidence="7">
    <location>
        <begin position="61"/>
        <end position="72"/>
    </location>
</feature>
<dbReference type="GO" id="GO:0005634">
    <property type="term" value="C:nucleus"/>
    <property type="evidence" value="ECO:0000318"/>
    <property type="project" value="GO_Central"/>
</dbReference>
<name>A0A7M7N8D5_STRPU</name>
<keyword evidence="2 6" id="KW-0378">Hydrolase</keyword>
<reference evidence="9" key="1">
    <citation type="submission" date="2015-02" db="EMBL/GenBank/DDBJ databases">
        <title>Genome sequencing for Strongylocentrotus purpuratus.</title>
        <authorList>
            <person name="Murali S."/>
            <person name="Liu Y."/>
            <person name="Vee V."/>
            <person name="English A."/>
            <person name="Wang M."/>
            <person name="Skinner E."/>
            <person name="Han Y."/>
            <person name="Muzny D.M."/>
            <person name="Worley K.C."/>
            <person name="Gibbs R.A."/>
        </authorList>
    </citation>
    <scope>NUCLEOTIDE SEQUENCE</scope>
</reference>
<dbReference type="PANTHER" id="PTHR13522:SF3">
    <property type="entry name" value="U6 SNRNA PHOSPHODIESTERASE 1"/>
    <property type="match status" value="1"/>
</dbReference>
<dbReference type="HAMAP" id="MF_03040">
    <property type="entry name" value="USB1"/>
    <property type="match status" value="1"/>
</dbReference>
<evidence type="ECO:0000256" key="7">
    <source>
        <dbReference type="SAM" id="MobiDB-lite"/>
    </source>
</evidence>
<sequence>MAGLDALKSYGSDSSSEGDDDPDDALQRKEQGHDKIKTKLQKSLPAKQTSALPLPGEILSMFSSPSSEMNNPTEHHGRIRSFAHTPGNWATFVYIPADTPSLASLTETLMTCLPQDLTFHPSDDLHLSLSRTVCLQFHWIDPFTQSFRERVSGMRSFQCHIEQVDVYANDEGTRTFLGLKIGAGHDTLCDLVQLTDESLEEFSLPVFYKDPSFHVSFGWCVGDVSSRIGPRVLQDLQEKLNNHLGELSIEVQEILCKSGCKKFVFPLR</sequence>
<reference evidence="8" key="2">
    <citation type="submission" date="2021-01" db="UniProtKB">
        <authorList>
            <consortium name="EnsemblMetazoa"/>
        </authorList>
    </citation>
    <scope>IDENTIFICATION</scope>
</reference>
<dbReference type="RefSeq" id="XP_030832046.1">
    <property type="nucleotide sequence ID" value="XM_030976186.1"/>
</dbReference>
<evidence type="ECO:0000256" key="3">
    <source>
        <dbReference type="ARBA" id="ARBA00023239"/>
    </source>
</evidence>
<keyword evidence="3" id="KW-0456">Lyase</keyword>
<evidence type="ECO:0000256" key="4">
    <source>
        <dbReference type="ARBA" id="ARBA00023242"/>
    </source>
</evidence>
<dbReference type="InterPro" id="IPR027521">
    <property type="entry name" value="Usb1"/>
</dbReference>
<keyword evidence="9" id="KW-1185">Reference proteome</keyword>
<keyword evidence="4 6" id="KW-0539">Nucleus</keyword>
<dbReference type="CTD" id="79650"/>
<dbReference type="KEGG" id="spu:755250"/>
<dbReference type="Proteomes" id="UP000007110">
    <property type="component" value="Unassembled WGS sequence"/>
</dbReference>
<dbReference type="EnsemblMetazoa" id="XM_030976186">
    <property type="protein sequence ID" value="XP_030832046"/>
    <property type="gene ID" value="LOC755250"/>
</dbReference>
<organism evidence="8 9">
    <name type="scientific">Strongylocentrotus purpuratus</name>
    <name type="common">Purple sea urchin</name>
    <dbReference type="NCBI Taxonomy" id="7668"/>
    <lineage>
        <taxon>Eukaryota</taxon>
        <taxon>Metazoa</taxon>
        <taxon>Echinodermata</taxon>
        <taxon>Eleutherozoa</taxon>
        <taxon>Echinozoa</taxon>
        <taxon>Echinoidea</taxon>
        <taxon>Euechinoidea</taxon>
        <taxon>Echinacea</taxon>
        <taxon>Camarodonta</taxon>
        <taxon>Echinidea</taxon>
        <taxon>Strongylocentrotidae</taxon>
        <taxon>Strongylocentrotus</taxon>
    </lineage>
</organism>
<dbReference type="Gene3D" id="3.90.1140.10">
    <property type="entry name" value="Cyclic phosphodiesterase"/>
    <property type="match status" value="1"/>
</dbReference>
<feature type="region of interest" description="Disordered" evidence="7">
    <location>
        <begin position="1"/>
        <end position="76"/>
    </location>
</feature>